<feature type="region of interest" description="Disordered" evidence="1">
    <location>
        <begin position="1"/>
        <end position="22"/>
    </location>
</feature>
<feature type="compositionally biased region" description="Polar residues" evidence="1">
    <location>
        <begin position="11"/>
        <end position="22"/>
    </location>
</feature>
<dbReference type="InterPro" id="IPR047147">
    <property type="entry name" value="FBX5_43"/>
</dbReference>
<dbReference type="Proteomes" id="UP000695007">
    <property type="component" value="Unplaced"/>
</dbReference>
<accession>A0AAJ7E2G4</accession>
<evidence type="ECO:0000313" key="3">
    <source>
        <dbReference type="Proteomes" id="UP000695007"/>
    </source>
</evidence>
<keyword evidence="3" id="KW-1185">Reference proteome</keyword>
<dbReference type="Pfam" id="PF12937">
    <property type="entry name" value="F-box-like"/>
    <property type="match status" value="1"/>
</dbReference>
<dbReference type="PANTHER" id="PTHR15493">
    <property type="entry name" value="F-BOX ONLY PROTEIN 5 AND 43"/>
    <property type="match status" value="1"/>
</dbReference>
<evidence type="ECO:0000313" key="4">
    <source>
        <dbReference type="RefSeq" id="XP_011505407.1"/>
    </source>
</evidence>
<dbReference type="CDD" id="cd22086">
    <property type="entry name" value="F-box_EMI"/>
    <property type="match status" value="1"/>
</dbReference>
<dbReference type="SUPFAM" id="SSF81383">
    <property type="entry name" value="F-box domain"/>
    <property type="match status" value="1"/>
</dbReference>
<dbReference type="Gene3D" id="2.20.25.20">
    <property type="match status" value="1"/>
</dbReference>
<evidence type="ECO:0000256" key="1">
    <source>
        <dbReference type="SAM" id="MobiDB-lite"/>
    </source>
</evidence>
<dbReference type="RefSeq" id="XP_011505407.1">
    <property type="nucleotide sequence ID" value="XM_011507105.1"/>
</dbReference>
<sequence length="485" mass="55139">MPRNIEEISDTPRTGRNNYSHKFNSFNSTDSGYLSFNTQSSNYGLSNRSKSLLLSSRKLPSLRIEPYPSKFNRKFSISESNVCSSDSQDHLENIQSNSSINFANTQVTFNNLKIKNSNGSYRMELRSHSKKQFESLTSFVAVTSCKRSLHDVLPLSPLPTLPSPPFVYEPRNNDTEIKLVIPQSTPCFVSSPKLPTPLHNIAFSPISYKPSPFINTVNSKKFSNLSISEYTFINTKSRPKRLDFSKRAIFESFQKHRSTDDYTGKETIDIFKLLGEKSNHPRIVSKILSYLSPQDLCSISMVSKSWQKICSNDSKAQERRLKYIIIRQCSKENLVSLNKYKFQEDVQISPRTRFPKRGFLTAVPTNMLQAPKIHLTPSSPPVSPSKVIFHSFIKAGRSLAPRDQLVPCPQCKFACRVENKKNVGICSRQSCPMEEFCVFCSSKLHVGEPCKMPLLATPTKRGKQQQPIVGTRQCKRNLRRISRLI</sequence>
<dbReference type="GO" id="GO:0007088">
    <property type="term" value="P:regulation of mitotic nuclear division"/>
    <property type="evidence" value="ECO:0007669"/>
    <property type="project" value="InterPro"/>
</dbReference>
<dbReference type="GeneID" id="105368161"/>
<proteinExistence type="predicted"/>
<gene>
    <name evidence="4" type="primary">LOC105368161</name>
</gene>
<protein>
    <submittedName>
        <fullName evidence="4">Uncharacterized protein LOC105368161</fullName>
    </submittedName>
</protein>
<dbReference type="Gene3D" id="1.20.1280.50">
    <property type="match status" value="1"/>
</dbReference>
<dbReference type="GO" id="GO:0045835">
    <property type="term" value="P:negative regulation of meiotic nuclear division"/>
    <property type="evidence" value="ECO:0007669"/>
    <property type="project" value="InterPro"/>
</dbReference>
<name>A0AAJ7E2G4_9HYME</name>
<dbReference type="InterPro" id="IPR036047">
    <property type="entry name" value="F-box-like_dom_sf"/>
</dbReference>
<dbReference type="PANTHER" id="PTHR15493:SF9">
    <property type="entry name" value="GH14043P"/>
    <property type="match status" value="1"/>
</dbReference>
<organism evidence="3 4">
    <name type="scientific">Ceratosolen solmsi marchali</name>
    <dbReference type="NCBI Taxonomy" id="326594"/>
    <lineage>
        <taxon>Eukaryota</taxon>
        <taxon>Metazoa</taxon>
        <taxon>Ecdysozoa</taxon>
        <taxon>Arthropoda</taxon>
        <taxon>Hexapoda</taxon>
        <taxon>Insecta</taxon>
        <taxon>Pterygota</taxon>
        <taxon>Neoptera</taxon>
        <taxon>Endopterygota</taxon>
        <taxon>Hymenoptera</taxon>
        <taxon>Apocrita</taxon>
        <taxon>Proctotrupomorpha</taxon>
        <taxon>Chalcidoidea</taxon>
        <taxon>Agaonidae</taxon>
        <taxon>Agaoninae</taxon>
        <taxon>Ceratosolen</taxon>
    </lineage>
</organism>
<evidence type="ECO:0000259" key="2">
    <source>
        <dbReference type="SMART" id="SM00256"/>
    </source>
</evidence>
<dbReference type="InterPro" id="IPR001810">
    <property type="entry name" value="F-box_dom"/>
</dbReference>
<dbReference type="KEGG" id="csol:105368161"/>
<dbReference type="GO" id="GO:0005634">
    <property type="term" value="C:nucleus"/>
    <property type="evidence" value="ECO:0007669"/>
    <property type="project" value="TreeGrafter"/>
</dbReference>
<feature type="domain" description="F-box" evidence="2">
    <location>
        <begin position="279"/>
        <end position="319"/>
    </location>
</feature>
<reference evidence="4" key="1">
    <citation type="submission" date="2025-08" db="UniProtKB">
        <authorList>
            <consortium name="RefSeq"/>
        </authorList>
    </citation>
    <scope>IDENTIFICATION</scope>
</reference>
<dbReference type="AlphaFoldDB" id="A0AAJ7E2G4"/>
<dbReference type="SMART" id="SM00256">
    <property type="entry name" value="FBOX"/>
    <property type="match status" value="1"/>
</dbReference>